<dbReference type="PROSITE" id="PS00523">
    <property type="entry name" value="SULFATASE_1"/>
    <property type="match status" value="1"/>
</dbReference>
<dbReference type="Gene3D" id="3.40.720.10">
    <property type="entry name" value="Alkaline Phosphatase, subunit A"/>
    <property type="match status" value="1"/>
</dbReference>
<dbReference type="Gene3D" id="3.30.1120.10">
    <property type="match status" value="1"/>
</dbReference>
<dbReference type="InterPro" id="IPR000917">
    <property type="entry name" value="Sulfatase_N"/>
</dbReference>
<keyword evidence="10" id="KW-1185">Reference proteome</keyword>
<evidence type="ECO:0000256" key="6">
    <source>
        <dbReference type="ARBA" id="ARBA00022837"/>
    </source>
</evidence>
<evidence type="ECO:0000256" key="4">
    <source>
        <dbReference type="ARBA" id="ARBA00022729"/>
    </source>
</evidence>
<keyword evidence="3" id="KW-0479">Metal-binding</keyword>
<dbReference type="PROSITE" id="PS00149">
    <property type="entry name" value="SULFATASE_2"/>
    <property type="match status" value="1"/>
</dbReference>
<evidence type="ECO:0000256" key="5">
    <source>
        <dbReference type="ARBA" id="ARBA00022801"/>
    </source>
</evidence>
<gene>
    <name evidence="9" type="ORF">IRI77_35390</name>
</gene>
<feature type="region of interest" description="Disordered" evidence="7">
    <location>
        <begin position="443"/>
        <end position="473"/>
    </location>
</feature>
<dbReference type="InterPro" id="IPR050738">
    <property type="entry name" value="Sulfatase"/>
</dbReference>
<keyword evidence="5" id="KW-0378">Hydrolase</keyword>
<accession>A0A7S7NQQ4</accession>
<evidence type="ECO:0000256" key="2">
    <source>
        <dbReference type="ARBA" id="ARBA00008779"/>
    </source>
</evidence>
<dbReference type="Pfam" id="PF00884">
    <property type="entry name" value="Sulfatase"/>
    <property type="match status" value="1"/>
</dbReference>
<organism evidence="9 10">
    <name type="scientific">Paludibaculum fermentans</name>
    <dbReference type="NCBI Taxonomy" id="1473598"/>
    <lineage>
        <taxon>Bacteria</taxon>
        <taxon>Pseudomonadati</taxon>
        <taxon>Acidobacteriota</taxon>
        <taxon>Terriglobia</taxon>
        <taxon>Bryobacterales</taxon>
        <taxon>Bryobacteraceae</taxon>
        <taxon>Paludibaculum</taxon>
    </lineage>
</organism>
<comment type="cofactor">
    <cofactor evidence="1">
        <name>Ca(2+)</name>
        <dbReference type="ChEBI" id="CHEBI:29108"/>
    </cofactor>
</comment>
<dbReference type="SUPFAM" id="SSF53649">
    <property type="entry name" value="Alkaline phosphatase-like"/>
    <property type="match status" value="1"/>
</dbReference>
<dbReference type="RefSeq" id="WP_194449627.1">
    <property type="nucleotide sequence ID" value="NZ_CP063849.1"/>
</dbReference>
<dbReference type="AlphaFoldDB" id="A0A7S7NQQ4"/>
<dbReference type="GO" id="GO:0004065">
    <property type="term" value="F:arylsulfatase activity"/>
    <property type="evidence" value="ECO:0007669"/>
    <property type="project" value="TreeGrafter"/>
</dbReference>
<keyword evidence="6" id="KW-0106">Calcium</keyword>
<evidence type="ECO:0000313" key="10">
    <source>
        <dbReference type="Proteomes" id="UP000593892"/>
    </source>
</evidence>
<dbReference type="InterPro" id="IPR017850">
    <property type="entry name" value="Alkaline_phosphatase_core_sf"/>
</dbReference>
<comment type="similarity">
    <text evidence="2">Belongs to the sulfatase family.</text>
</comment>
<dbReference type="KEGG" id="pfer:IRI77_35390"/>
<protein>
    <submittedName>
        <fullName evidence="9">Sulfatase</fullName>
    </submittedName>
</protein>
<proteinExistence type="inferred from homology"/>
<dbReference type="InterPro" id="IPR024607">
    <property type="entry name" value="Sulfatase_CS"/>
</dbReference>
<name>A0A7S7NQQ4_PALFE</name>
<evidence type="ECO:0000313" key="9">
    <source>
        <dbReference type="EMBL" id="QOY87964.1"/>
    </source>
</evidence>
<feature type="domain" description="Sulfatase N-terminal" evidence="8">
    <location>
        <begin position="23"/>
        <end position="347"/>
    </location>
</feature>
<dbReference type="GO" id="GO:0046872">
    <property type="term" value="F:metal ion binding"/>
    <property type="evidence" value="ECO:0007669"/>
    <property type="project" value="UniProtKB-KW"/>
</dbReference>
<reference evidence="9 10" key="1">
    <citation type="submission" date="2020-10" db="EMBL/GenBank/DDBJ databases">
        <title>Complete genome sequence of Paludibaculum fermentans P105T, a facultatively anaerobic acidobacterium capable of dissimilatory Fe(III) reduction.</title>
        <authorList>
            <person name="Dedysh S.N."/>
            <person name="Beletsky A.V."/>
            <person name="Kulichevskaya I.S."/>
            <person name="Mardanov A.V."/>
            <person name="Ravin N.V."/>
        </authorList>
    </citation>
    <scope>NUCLEOTIDE SEQUENCE [LARGE SCALE GENOMIC DNA]</scope>
    <source>
        <strain evidence="9 10">P105</strain>
    </source>
</reference>
<dbReference type="CDD" id="cd16144">
    <property type="entry name" value="ARS_like"/>
    <property type="match status" value="1"/>
</dbReference>
<keyword evidence="4" id="KW-0732">Signal</keyword>
<evidence type="ECO:0000256" key="7">
    <source>
        <dbReference type="SAM" id="MobiDB-lite"/>
    </source>
</evidence>
<dbReference type="Proteomes" id="UP000593892">
    <property type="component" value="Chromosome"/>
</dbReference>
<dbReference type="EMBL" id="CP063849">
    <property type="protein sequence ID" value="QOY87964.1"/>
    <property type="molecule type" value="Genomic_DNA"/>
</dbReference>
<evidence type="ECO:0000256" key="3">
    <source>
        <dbReference type="ARBA" id="ARBA00022723"/>
    </source>
</evidence>
<dbReference type="PANTHER" id="PTHR42693:SF42">
    <property type="entry name" value="ARYLSULFATASE G"/>
    <property type="match status" value="1"/>
</dbReference>
<evidence type="ECO:0000259" key="8">
    <source>
        <dbReference type="Pfam" id="PF00884"/>
    </source>
</evidence>
<evidence type="ECO:0000256" key="1">
    <source>
        <dbReference type="ARBA" id="ARBA00001913"/>
    </source>
</evidence>
<sequence length="473" mass="51377">MQRRSFLAAAAAGLLPAAGKPKPNIVLILADDLGWSDIGCYGNKDIATPHLDRLATQGARFTQAYAACPVCSPTRASIMTGRYPVRTGVTDWIPGRKPDPKSPITTPLTARQLSLNERTIAECLKPAGYRSASIGKWHLGGEGFLPTDQGFDINIGGSHIGSPPPSGKLGSSYFGPFELPNLKAGPGESLTEKLTDAATSFIAQQKSNPYFVYLSHYTVHIPLQAREEDIDRYRARANGRYNPVYAAMRESMDQSVGRVMEAVEKSGAADNTLLMFFADNGGLRYEGKSPSAVTDNAPLRAGKGHLYEGGIREPLIIRYPGVVKAGTVIDTPVCSVDFLPTFAEMAGQKAADVDGVSLLPLLHGGQLRPRPLFWHYPHYSNQGGAPGSAIREGDWKLIEFHADGRRELFNLAEDPGEHRNLIRSQAKVADRLQAKLNRWRESTNAVMPARNPNADPAWPGFQLSGEEKPTPPQ</sequence>
<dbReference type="PANTHER" id="PTHR42693">
    <property type="entry name" value="ARYLSULFATASE FAMILY MEMBER"/>
    <property type="match status" value="1"/>
</dbReference>